<dbReference type="OMA" id="HARWNVE"/>
<sequence>MGFDDVAGRRQWNLEDDGVALRKLTGIVLLAFGLAGFITVPIAVWNFVRTDGGSSTDDAGYYSLLIPITIPATIIFVYLNWLSVSFFKTA</sequence>
<keyword evidence="3" id="KW-1185">Reference proteome</keyword>
<proteinExistence type="predicted"/>
<evidence type="ECO:0000313" key="2">
    <source>
        <dbReference type="EMBL" id="ACO62343.1"/>
    </source>
</evidence>
<name>C1E2H5_MICCC</name>
<dbReference type="InterPro" id="IPR029164">
    <property type="entry name" value="PIG-Y"/>
</dbReference>
<protein>
    <recommendedName>
        <fullName evidence="4">Transmembrane protein</fullName>
    </recommendedName>
</protein>
<keyword evidence="1" id="KW-0812">Transmembrane</keyword>
<feature type="transmembrane region" description="Helical" evidence="1">
    <location>
        <begin position="60"/>
        <end position="81"/>
    </location>
</feature>
<dbReference type="KEGG" id="mis:MICPUN_57242"/>
<keyword evidence="1" id="KW-0472">Membrane</keyword>
<dbReference type="Proteomes" id="UP000002009">
    <property type="component" value="Chromosome 3"/>
</dbReference>
<dbReference type="EMBL" id="CP001324">
    <property type="protein sequence ID" value="ACO62343.1"/>
    <property type="molecule type" value="Genomic_DNA"/>
</dbReference>
<dbReference type="AlphaFoldDB" id="C1E2H5"/>
<organism evidence="2 3">
    <name type="scientific">Micromonas commoda (strain RCC299 / NOUM17 / CCMP2709)</name>
    <name type="common">Picoplanktonic green alga</name>
    <dbReference type="NCBI Taxonomy" id="296587"/>
    <lineage>
        <taxon>Eukaryota</taxon>
        <taxon>Viridiplantae</taxon>
        <taxon>Chlorophyta</taxon>
        <taxon>Mamiellophyceae</taxon>
        <taxon>Mamiellales</taxon>
        <taxon>Mamiellaceae</taxon>
        <taxon>Micromonas</taxon>
    </lineage>
</organism>
<keyword evidence="1" id="KW-1133">Transmembrane helix</keyword>
<dbReference type="GeneID" id="8242274"/>
<dbReference type="STRING" id="296587.C1E2H5"/>
<evidence type="ECO:0000256" key="1">
    <source>
        <dbReference type="SAM" id="Phobius"/>
    </source>
</evidence>
<reference evidence="2 3" key="1">
    <citation type="journal article" date="2009" name="Science">
        <title>Green evolution and dynamic adaptations revealed by genomes of the marine picoeukaryotes Micromonas.</title>
        <authorList>
            <person name="Worden A.Z."/>
            <person name="Lee J.H."/>
            <person name="Mock T."/>
            <person name="Rouze P."/>
            <person name="Simmons M.P."/>
            <person name="Aerts A.L."/>
            <person name="Allen A.E."/>
            <person name="Cuvelier M.L."/>
            <person name="Derelle E."/>
            <person name="Everett M.V."/>
            <person name="Foulon E."/>
            <person name="Grimwood J."/>
            <person name="Gundlach H."/>
            <person name="Henrissat B."/>
            <person name="Napoli C."/>
            <person name="McDonald S.M."/>
            <person name="Parker M.S."/>
            <person name="Rombauts S."/>
            <person name="Salamov A."/>
            <person name="Von Dassow P."/>
            <person name="Badger J.H."/>
            <person name="Coutinho P.M."/>
            <person name="Demir E."/>
            <person name="Dubchak I."/>
            <person name="Gentemann C."/>
            <person name="Eikrem W."/>
            <person name="Gready J.E."/>
            <person name="John U."/>
            <person name="Lanier W."/>
            <person name="Lindquist E.A."/>
            <person name="Lucas S."/>
            <person name="Mayer K.F."/>
            <person name="Moreau H."/>
            <person name="Not F."/>
            <person name="Otillar R."/>
            <person name="Panaud O."/>
            <person name="Pangilinan J."/>
            <person name="Paulsen I."/>
            <person name="Piegu B."/>
            <person name="Poliakov A."/>
            <person name="Robbens S."/>
            <person name="Schmutz J."/>
            <person name="Toulza E."/>
            <person name="Wyss T."/>
            <person name="Zelensky A."/>
            <person name="Zhou K."/>
            <person name="Armbrust E.V."/>
            <person name="Bhattacharya D."/>
            <person name="Goodenough U.W."/>
            <person name="Van de Peer Y."/>
            <person name="Grigoriev I.V."/>
        </authorList>
    </citation>
    <scope>NUCLEOTIDE SEQUENCE [LARGE SCALE GENOMIC DNA]</scope>
    <source>
        <strain evidence="3">RCC299 / NOUM17</strain>
    </source>
</reference>
<evidence type="ECO:0000313" key="3">
    <source>
        <dbReference type="Proteomes" id="UP000002009"/>
    </source>
</evidence>
<dbReference type="Pfam" id="PF15159">
    <property type="entry name" value="PIG-Y"/>
    <property type="match status" value="1"/>
</dbReference>
<feature type="transmembrane region" description="Helical" evidence="1">
    <location>
        <begin position="27"/>
        <end position="48"/>
    </location>
</feature>
<dbReference type="InParanoid" id="C1E2H5"/>
<dbReference type="RefSeq" id="XP_002501085.1">
    <property type="nucleotide sequence ID" value="XM_002501039.1"/>
</dbReference>
<gene>
    <name evidence="2" type="ORF">MICPUN_57242</name>
</gene>
<evidence type="ECO:0008006" key="4">
    <source>
        <dbReference type="Google" id="ProtNLM"/>
    </source>
</evidence>
<accession>C1E2H5</accession>